<feature type="region of interest" description="Disordered" evidence="1">
    <location>
        <begin position="1"/>
        <end position="28"/>
    </location>
</feature>
<dbReference type="PANTHER" id="PTHR14485:SF4">
    <property type="entry name" value="TETRATRICOPEPTIDE REPEAT PROTEIN 23-LIKE"/>
    <property type="match status" value="1"/>
</dbReference>
<dbReference type="Gene3D" id="1.25.40.10">
    <property type="entry name" value="Tetratricopeptide repeat domain"/>
    <property type="match status" value="2"/>
</dbReference>
<dbReference type="GeneID" id="102565669"/>
<evidence type="ECO:0000256" key="1">
    <source>
        <dbReference type="SAM" id="MobiDB-lite"/>
    </source>
</evidence>
<gene>
    <name evidence="2" type="primary">TTC23L</name>
    <name evidence="2" type="ORF">Y1Q_0009810</name>
</gene>
<dbReference type="Proteomes" id="UP000050525">
    <property type="component" value="Unassembled WGS sequence"/>
</dbReference>
<dbReference type="PANTHER" id="PTHR14485">
    <property type="entry name" value="TETRATRICOPEPTIDE REPEAT PROTEIN 23"/>
    <property type="match status" value="1"/>
</dbReference>
<evidence type="ECO:0000313" key="2">
    <source>
        <dbReference type="EMBL" id="KYO28989.1"/>
    </source>
</evidence>
<dbReference type="SMART" id="SM00028">
    <property type="entry name" value="TPR"/>
    <property type="match status" value="3"/>
</dbReference>
<dbReference type="RefSeq" id="XP_019351591.1">
    <property type="nucleotide sequence ID" value="XM_019496046.2"/>
</dbReference>
<protein>
    <submittedName>
        <fullName evidence="2">Tetratricopeptide repeat protein 23-like</fullName>
    </submittedName>
</protein>
<dbReference type="eggNOG" id="ENOG502QXY0">
    <property type="taxonomic scope" value="Eukaryota"/>
</dbReference>
<proteinExistence type="predicted"/>
<reference evidence="2 3" key="1">
    <citation type="journal article" date="2012" name="Genome Biol.">
        <title>Sequencing three crocodilian genomes to illuminate the evolution of archosaurs and amniotes.</title>
        <authorList>
            <person name="St John J.A."/>
            <person name="Braun E.L."/>
            <person name="Isberg S.R."/>
            <person name="Miles L.G."/>
            <person name="Chong A.Y."/>
            <person name="Gongora J."/>
            <person name="Dalzell P."/>
            <person name="Moran C."/>
            <person name="Bed'hom B."/>
            <person name="Abzhanov A."/>
            <person name="Burgess S.C."/>
            <person name="Cooksey A.M."/>
            <person name="Castoe T.A."/>
            <person name="Crawford N.G."/>
            <person name="Densmore L.D."/>
            <person name="Drew J.C."/>
            <person name="Edwards S.V."/>
            <person name="Faircloth B.C."/>
            <person name="Fujita M.K."/>
            <person name="Greenwold M.J."/>
            <person name="Hoffmann F.G."/>
            <person name="Howard J.M."/>
            <person name="Iguchi T."/>
            <person name="Janes D.E."/>
            <person name="Khan S.Y."/>
            <person name="Kohno S."/>
            <person name="de Koning A.J."/>
            <person name="Lance S.L."/>
            <person name="McCarthy F.M."/>
            <person name="McCormack J.E."/>
            <person name="Merchant M.E."/>
            <person name="Peterson D.G."/>
            <person name="Pollock D.D."/>
            <person name="Pourmand N."/>
            <person name="Raney B.J."/>
            <person name="Roessler K.A."/>
            <person name="Sanford J.R."/>
            <person name="Sawyer R.H."/>
            <person name="Schmidt C.J."/>
            <person name="Triplett E.W."/>
            <person name="Tuberville T.D."/>
            <person name="Venegas-Anaya M."/>
            <person name="Howard J.T."/>
            <person name="Jarvis E.D."/>
            <person name="Guillette L.J.Jr."/>
            <person name="Glenn T.C."/>
            <person name="Green R.E."/>
            <person name="Ray D.A."/>
        </authorList>
    </citation>
    <scope>NUCLEOTIDE SEQUENCE [LARGE SCALE GENOMIC DNA]</scope>
    <source>
        <strain evidence="2">KSC_2009_1</strain>
    </source>
</reference>
<dbReference type="PhylomeDB" id="A0A151MX42"/>
<dbReference type="AlphaFoldDB" id="A0A151MX42"/>
<sequence>MDESNNESTVGDSEGEEKTMGTEPLCTDWASTPREKLQGAMKMAEKFMEEKEVHKAIRELIRYVALTRIIHGDGHWKMAQAFTSLAHGYLILQGLPAQAIQHAESARCALLTRGHLPSPSQGEKGEILGTLVTLYYTLGAAHLVQNNGKESYVNLQKAEKIMEELQELDGRVITGLKVSQKDLVIALGRTCLQQNKLGFATGYFEKAVTAVTSAEGDMAPELISLYQEIAQMEQLKENHEQAIGYLLKAHSICVALHRELSIEAAQTGLLLGKAYAATGEEQHIVAAEMHFTGSLSAYQTMLSADDAQTLRAVTEFSKWLVRVGKKQQAYKLLDDSLKANIDINGGFSEKMVEIYHLMGSICLAEGEIREAHQLFNKCLQIQLAVYGPQHGKPRAMRELLNMLKSSAVCEENRPLG</sequence>
<dbReference type="CTD" id="153657"/>
<feature type="compositionally biased region" description="Polar residues" evidence="1">
    <location>
        <begin position="1"/>
        <end position="11"/>
    </location>
</feature>
<dbReference type="SUPFAM" id="SSF48452">
    <property type="entry name" value="TPR-like"/>
    <property type="match status" value="1"/>
</dbReference>
<accession>A0A151MX42</accession>
<dbReference type="OrthoDB" id="9986634at2759"/>
<organism evidence="2 3">
    <name type="scientific">Alligator mississippiensis</name>
    <name type="common">American alligator</name>
    <dbReference type="NCBI Taxonomy" id="8496"/>
    <lineage>
        <taxon>Eukaryota</taxon>
        <taxon>Metazoa</taxon>
        <taxon>Chordata</taxon>
        <taxon>Craniata</taxon>
        <taxon>Vertebrata</taxon>
        <taxon>Euteleostomi</taxon>
        <taxon>Archelosauria</taxon>
        <taxon>Archosauria</taxon>
        <taxon>Crocodylia</taxon>
        <taxon>Alligatoridae</taxon>
        <taxon>Alligatorinae</taxon>
        <taxon>Alligator</taxon>
    </lineage>
</organism>
<keyword evidence="3" id="KW-1185">Reference proteome</keyword>
<comment type="caution">
    <text evidence="2">The sequence shown here is derived from an EMBL/GenBank/DDBJ whole genome shotgun (WGS) entry which is preliminary data.</text>
</comment>
<dbReference type="InterPro" id="IPR042621">
    <property type="entry name" value="TTC23/TTC23L"/>
</dbReference>
<dbReference type="STRING" id="8496.A0A151MX42"/>
<evidence type="ECO:0000313" key="3">
    <source>
        <dbReference type="Proteomes" id="UP000050525"/>
    </source>
</evidence>
<name>A0A151MX42_ALLMI</name>
<dbReference type="KEGG" id="amj:102565669"/>
<dbReference type="InterPro" id="IPR019734">
    <property type="entry name" value="TPR_rpt"/>
</dbReference>
<dbReference type="InterPro" id="IPR011990">
    <property type="entry name" value="TPR-like_helical_dom_sf"/>
</dbReference>
<dbReference type="EMBL" id="AKHW03004724">
    <property type="protein sequence ID" value="KYO28989.1"/>
    <property type="molecule type" value="Genomic_DNA"/>
</dbReference>